<organism evidence="1 2">
    <name type="scientific">Rhododendron molle</name>
    <name type="common">Chinese azalea</name>
    <name type="synonym">Azalea mollis</name>
    <dbReference type="NCBI Taxonomy" id="49168"/>
    <lineage>
        <taxon>Eukaryota</taxon>
        <taxon>Viridiplantae</taxon>
        <taxon>Streptophyta</taxon>
        <taxon>Embryophyta</taxon>
        <taxon>Tracheophyta</taxon>
        <taxon>Spermatophyta</taxon>
        <taxon>Magnoliopsida</taxon>
        <taxon>eudicotyledons</taxon>
        <taxon>Gunneridae</taxon>
        <taxon>Pentapetalae</taxon>
        <taxon>asterids</taxon>
        <taxon>Ericales</taxon>
        <taxon>Ericaceae</taxon>
        <taxon>Ericoideae</taxon>
        <taxon>Rhodoreae</taxon>
        <taxon>Rhododendron</taxon>
    </lineage>
</organism>
<accession>A0ACC0P3M0</accession>
<evidence type="ECO:0000313" key="2">
    <source>
        <dbReference type="Proteomes" id="UP001062846"/>
    </source>
</evidence>
<dbReference type="Proteomes" id="UP001062846">
    <property type="component" value="Chromosome 4"/>
</dbReference>
<reference evidence="1" key="1">
    <citation type="submission" date="2022-02" db="EMBL/GenBank/DDBJ databases">
        <title>Plant Genome Project.</title>
        <authorList>
            <person name="Zhang R.-G."/>
        </authorList>
    </citation>
    <scope>NUCLEOTIDE SEQUENCE</scope>
    <source>
        <strain evidence="1">AT1</strain>
    </source>
</reference>
<proteinExistence type="predicted"/>
<name>A0ACC0P3M0_RHOML</name>
<sequence>MKVAWRWRSGWAAASRIWEISGGDGLAAARDMAAIRGFQGGSGIKAWFWPWGRRAGAHGVTEAARAFFGGNNNQRRSDFEELFQRRRSVGGGVASAEGQRRRQQWCFQF</sequence>
<evidence type="ECO:0000313" key="1">
    <source>
        <dbReference type="EMBL" id="KAI8559328.1"/>
    </source>
</evidence>
<dbReference type="EMBL" id="CM046391">
    <property type="protein sequence ID" value="KAI8559328.1"/>
    <property type="molecule type" value="Genomic_DNA"/>
</dbReference>
<gene>
    <name evidence="1" type="ORF">RHMOL_Rhmol04G0163800</name>
</gene>
<keyword evidence="2" id="KW-1185">Reference proteome</keyword>
<protein>
    <submittedName>
        <fullName evidence="1">Uncharacterized protein</fullName>
    </submittedName>
</protein>
<comment type="caution">
    <text evidence="1">The sequence shown here is derived from an EMBL/GenBank/DDBJ whole genome shotgun (WGS) entry which is preliminary data.</text>
</comment>